<dbReference type="EMBL" id="CAICTM010000242">
    <property type="protein sequence ID" value="CAB9505766.1"/>
    <property type="molecule type" value="Genomic_DNA"/>
</dbReference>
<dbReference type="PANTHER" id="PTHR11228:SF7">
    <property type="entry name" value="PQQA PEPTIDE CYCLASE"/>
    <property type="match status" value="1"/>
</dbReference>
<dbReference type="OrthoDB" id="44328at2759"/>
<dbReference type="Gene3D" id="3.20.20.70">
    <property type="entry name" value="Aldolase class I"/>
    <property type="match status" value="1"/>
</dbReference>
<name>A0A9N8H947_9STRA</name>
<dbReference type="InterPro" id="IPR050377">
    <property type="entry name" value="Radical_SAM_PqqE_MftC-like"/>
</dbReference>
<dbReference type="SUPFAM" id="SSF102114">
    <property type="entry name" value="Radical SAM enzymes"/>
    <property type="match status" value="1"/>
</dbReference>
<proteinExistence type="predicted"/>
<sequence>MHISKPLASGLTYSLGRSLYIPLTSRCNTLTLPQTRGPHFLLPAEVVSALCRVRDAESQKEQWKHWCMYLDTSETPQLLPKAEEPVAALKGQTEEITDSDDGLQPSVNELFMDAQEHISQQEYQSVVFAGEGEPTLRPIALVALAKKLKKIQSPPLRLTTNGLMSNDPMRSHVLQSNAISSVSVALMTHDPHQYDELMKPVIPDDASITRSHERVCQFIQEALTAGLAVEVTAVEHPDVDKHRTEQYAASLGVTEPIRWRSYFP</sequence>
<comment type="caution">
    <text evidence="1">The sequence shown here is derived from an EMBL/GenBank/DDBJ whole genome shotgun (WGS) entry which is preliminary data.</text>
</comment>
<dbReference type="InterPro" id="IPR013785">
    <property type="entry name" value="Aldolase_TIM"/>
</dbReference>
<dbReference type="AlphaFoldDB" id="A0A9N8H947"/>
<organism evidence="1 2">
    <name type="scientific">Seminavis robusta</name>
    <dbReference type="NCBI Taxonomy" id="568900"/>
    <lineage>
        <taxon>Eukaryota</taxon>
        <taxon>Sar</taxon>
        <taxon>Stramenopiles</taxon>
        <taxon>Ochrophyta</taxon>
        <taxon>Bacillariophyta</taxon>
        <taxon>Bacillariophyceae</taxon>
        <taxon>Bacillariophycidae</taxon>
        <taxon>Naviculales</taxon>
        <taxon>Naviculaceae</taxon>
        <taxon>Seminavis</taxon>
    </lineage>
</organism>
<gene>
    <name evidence="1" type="ORF">SEMRO_243_G096770.1</name>
</gene>
<protein>
    <submittedName>
        <fullName evidence="1">Inherit from COG: radical SAM domain protein</fullName>
    </submittedName>
</protein>
<dbReference type="InterPro" id="IPR058240">
    <property type="entry name" value="rSAM_sf"/>
</dbReference>
<dbReference type="Proteomes" id="UP001153069">
    <property type="component" value="Unassembled WGS sequence"/>
</dbReference>
<dbReference type="PANTHER" id="PTHR11228">
    <property type="entry name" value="RADICAL SAM DOMAIN PROTEIN"/>
    <property type="match status" value="1"/>
</dbReference>
<dbReference type="CDD" id="cd01335">
    <property type="entry name" value="Radical_SAM"/>
    <property type="match status" value="1"/>
</dbReference>
<evidence type="ECO:0000313" key="2">
    <source>
        <dbReference type="Proteomes" id="UP001153069"/>
    </source>
</evidence>
<accession>A0A9N8H947</accession>
<keyword evidence="2" id="KW-1185">Reference proteome</keyword>
<evidence type="ECO:0000313" key="1">
    <source>
        <dbReference type="EMBL" id="CAB9505766.1"/>
    </source>
</evidence>
<reference evidence="1" key="1">
    <citation type="submission" date="2020-06" db="EMBL/GenBank/DDBJ databases">
        <authorList>
            <consortium name="Plant Systems Biology data submission"/>
        </authorList>
    </citation>
    <scope>NUCLEOTIDE SEQUENCE</scope>
    <source>
        <strain evidence="1">D6</strain>
    </source>
</reference>